<dbReference type="Proteomes" id="UP000472260">
    <property type="component" value="Unassembled WGS sequence"/>
</dbReference>
<organism evidence="2 3">
    <name type="scientific">Sinocyclocheilus anshuiensis</name>
    <dbReference type="NCBI Taxonomy" id="1608454"/>
    <lineage>
        <taxon>Eukaryota</taxon>
        <taxon>Metazoa</taxon>
        <taxon>Chordata</taxon>
        <taxon>Craniata</taxon>
        <taxon>Vertebrata</taxon>
        <taxon>Euteleostomi</taxon>
        <taxon>Actinopterygii</taxon>
        <taxon>Neopterygii</taxon>
        <taxon>Teleostei</taxon>
        <taxon>Ostariophysi</taxon>
        <taxon>Cypriniformes</taxon>
        <taxon>Cyprinidae</taxon>
        <taxon>Cyprininae</taxon>
        <taxon>Sinocyclocheilus</taxon>
    </lineage>
</organism>
<dbReference type="InterPro" id="IPR032549">
    <property type="entry name" value="DUF4939"/>
</dbReference>
<dbReference type="AlphaFoldDB" id="A0A671KC73"/>
<protein>
    <recommendedName>
        <fullName evidence="1">DUF4939 domain-containing protein</fullName>
    </recommendedName>
</protein>
<evidence type="ECO:0000259" key="1">
    <source>
        <dbReference type="Pfam" id="PF16297"/>
    </source>
</evidence>
<evidence type="ECO:0000313" key="3">
    <source>
        <dbReference type="Proteomes" id="UP000472260"/>
    </source>
</evidence>
<keyword evidence="3" id="KW-1185">Reference proteome</keyword>
<dbReference type="Ensembl" id="ENSSANT00000004812.1">
    <property type="protein sequence ID" value="ENSSANP00000004476.1"/>
    <property type="gene ID" value="ENSSANG00000002425.1"/>
</dbReference>
<reference evidence="2" key="1">
    <citation type="submission" date="2025-08" db="UniProtKB">
        <authorList>
            <consortium name="Ensembl"/>
        </authorList>
    </citation>
    <scope>IDENTIFICATION</scope>
</reference>
<dbReference type="Pfam" id="PF16297">
    <property type="entry name" value="DUF4939"/>
    <property type="match status" value="1"/>
</dbReference>
<accession>A0A671KC73</accession>
<name>A0A671KC73_9TELE</name>
<evidence type="ECO:0000313" key="2">
    <source>
        <dbReference type="Ensembl" id="ENSSANP00000004476.1"/>
    </source>
</evidence>
<proteinExistence type="predicted"/>
<feature type="domain" description="DUF4939" evidence="1">
    <location>
        <begin position="40"/>
        <end position="100"/>
    </location>
</feature>
<reference evidence="2" key="2">
    <citation type="submission" date="2025-09" db="UniProtKB">
        <authorList>
            <consortium name="Ensembl"/>
        </authorList>
    </citation>
    <scope>IDENTIFICATION</scope>
</reference>
<sequence>MLFKLHVSLCKLSAPSCTPPLLCPGSSPSDLPVPLGILIYLEMQPHLFVTERVKVSFIISLLSGRALQWAEALWNSQSPWIHSLDGFVKHFQVVFGQSTTEVTVGEYYPDHS</sequence>